<keyword evidence="3" id="KW-0034">Amyloid</keyword>
<dbReference type="PROSITE" id="PS51884">
    <property type="entry name" value="CHAPLIN"/>
    <property type="match status" value="1"/>
</dbReference>
<protein>
    <submittedName>
        <fullName evidence="6">Small secreted domain DUF320</fullName>
    </submittedName>
</protein>
<reference evidence="6 7" key="1">
    <citation type="submission" date="2019-06" db="EMBL/GenBank/DDBJ databases">
        <title>Sequencing the genomes of 1000 actinobacteria strains.</title>
        <authorList>
            <person name="Klenk H.-P."/>
        </authorList>
    </citation>
    <scope>NUCLEOTIDE SEQUENCE [LARGE SCALE GENOMIC DNA]</scope>
    <source>
        <strain evidence="6 7">DSM 45679</strain>
    </source>
</reference>
<keyword evidence="2" id="KW-0130">Cell adhesion</keyword>
<feature type="region of interest" description="Disordered" evidence="4">
    <location>
        <begin position="1"/>
        <end position="30"/>
    </location>
</feature>
<proteinExistence type="predicted"/>
<evidence type="ECO:0000313" key="6">
    <source>
        <dbReference type="EMBL" id="TQJ04324.1"/>
    </source>
</evidence>
<keyword evidence="1" id="KW-0964">Secreted</keyword>
<sequence length="68" mass="6912">MHALPGDASCQHPDGRPGRHDAAPPGLPGVISGNQIQVPIDLPINACDKSIDIVGLLNPSFGNTCTSG</sequence>
<gene>
    <name evidence="6" type="ORF">FB471_4111</name>
</gene>
<dbReference type="EMBL" id="VFML01000001">
    <property type="protein sequence ID" value="TQJ04324.1"/>
    <property type="molecule type" value="Genomic_DNA"/>
</dbReference>
<evidence type="ECO:0000259" key="5">
    <source>
        <dbReference type="PROSITE" id="PS51884"/>
    </source>
</evidence>
<evidence type="ECO:0000256" key="3">
    <source>
        <dbReference type="ARBA" id="ARBA00023087"/>
    </source>
</evidence>
<evidence type="ECO:0000256" key="4">
    <source>
        <dbReference type="SAM" id="MobiDB-lite"/>
    </source>
</evidence>
<name>A0A542DMW7_AMYCI</name>
<keyword evidence="1" id="KW-0134">Cell wall</keyword>
<comment type="caution">
    <text evidence="6">The sequence shown here is derived from an EMBL/GenBank/DDBJ whole genome shotgun (WGS) entry which is preliminary data.</text>
</comment>
<dbReference type="InterPro" id="IPR005528">
    <property type="entry name" value="ChpA-H"/>
</dbReference>
<dbReference type="RefSeq" id="WP_281287440.1">
    <property type="nucleotide sequence ID" value="NZ_VFML01000001.1"/>
</dbReference>
<accession>A0A542DMW7</accession>
<keyword evidence="7" id="KW-1185">Reference proteome</keyword>
<evidence type="ECO:0000313" key="7">
    <source>
        <dbReference type="Proteomes" id="UP000320876"/>
    </source>
</evidence>
<organism evidence="6 7">
    <name type="scientific">Amycolatopsis cihanbeyliensis</name>
    <dbReference type="NCBI Taxonomy" id="1128664"/>
    <lineage>
        <taxon>Bacteria</taxon>
        <taxon>Bacillati</taxon>
        <taxon>Actinomycetota</taxon>
        <taxon>Actinomycetes</taxon>
        <taxon>Pseudonocardiales</taxon>
        <taxon>Pseudonocardiaceae</taxon>
        <taxon>Amycolatopsis</taxon>
    </lineage>
</organism>
<feature type="compositionally biased region" description="Basic and acidic residues" evidence="4">
    <location>
        <begin position="13"/>
        <end position="22"/>
    </location>
</feature>
<feature type="domain" description="Chaplin" evidence="5">
    <location>
        <begin position="27"/>
        <end position="67"/>
    </location>
</feature>
<evidence type="ECO:0000256" key="2">
    <source>
        <dbReference type="ARBA" id="ARBA00022889"/>
    </source>
</evidence>
<evidence type="ECO:0000256" key="1">
    <source>
        <dbReference type="ARBA" id="ARBA00022512"/>
    </source>
</evidence>
<dbReference type="GO" id="GO:0007155">
    <property type="term" value="P:cell adhesion"/>
    <property type="evidence" value="ECO:0007669"/>
    <property type="project" value="UniProtKB-KW"/>
</dbReference>
<dbReference type="Pfam" id="PF03777">
    <property type="entry name" value="ChpA-C"/>
    <property type="match status" value="1"/>
</dbReference>
<dbReference type="AlphaFoldDB" id="A0A542DMW7"/>
<dbReference type="Proteomes" id="UP000320876">
    <property type="component" value="Unassembled WGS sequence"/>
</dbReference>